<dbReference type="PANTHER" id="PTHR37305">
    <property type="entry name" value="INTEGRAL MEMBRANE PROTEIN-RELATED"/>
    <property type="match status" value="1"/>
</dbReference>
<keyword evidence="2" id="KW-0812">Transmembrane</keyword>
<feature type="transmembrane region" description="Helical" evidence="2">
    <location>
        <begin position="206"/>
        <end position="226"/>
    </location>
</feature>
<feature type="transmembrane region" description="Helical" evidence="2">
    <location>
        <begin position="285"/>
        <end position="308"/>
    </location>
</feature>
<comment type="caution">
    <text evidence="3">The sequence shown here is derived from an EMBL/GenBank/DDBJ whole genome shotgun (WGS) entry which is preliminary data.</text>
</comment>
<keyword evidence="2" id="KW-0472">Membrane</keyword>
<dbReference type="Proteomes" id="UP000662200">
    <property type="component" value="Unassembled WGS sequence"/>
</dbReference>
<keyword evidence="4" id="KW-1185">Reference proteome</keyword>
<reference evidence="3" key="2">
    <citation type="submission" date="2020-09" db="EMBL/GenBank/DDBJ databases">
        <authorList>
            <person name="Sun Q."/>
            <person name="Ohkuma M."/>
        </authorList>
    </citation>
    <scope>NUCLEOTIDE SEQUENCE</scope>
    <source>
        <strain evidence="3">JCM 3091</strain>
    </source>
</reference>
<protein>
    <submittedName>
        <fullName evidence="3">ABC transporter permease</fullName>
    </submittedName>
</protein>
<accession>A0A8J3BJ58</accession>
<name>A0A8J3BJ58_9ACTN</name>
<dbReference type="PANTHER" id="PTHR37305:SF1">
    <property type="entry name" value="MEMBRANE PROTEIN"/>
    <property type="match status" value="1"/>
</dbReference>
<feature type="transmembrane region" description="Helical" evidence="2">
    <location>
        <begin position="59"/>
        <end position="78"/>
    </location>
</feature>
<feature type="transmembrane region" description="Helical" evidence="2">
    <location>
        <begin position="106"/>
        <end position="132"/>
    </location>
</feature>
<dbReference type="EMBL" id="BMQC01000002">
    <property type="protein sequence ID" value="GGK18073.1"/>
    <property type="molecule type" value="Genomic_DNA"/>
</dbReference>
<feature type="transmembrane region" description="Helical" evidence="2">
    <location>
        <begin position="233"/>
        <end position="251"/>
    </location>
</feature>
<dbReference type="AlphaFoldDB" id="A0A8J3BJ58"/>
<gene>
    <name evidence="3" type="ORF">GCM10010124_08360</name>
</gene>
<evidence type="ECO:0000256" key="2">
    <source>
        <dbReference type="SAM" id="Phobius"/>
    </source>
</evidence>
<feature type="transmembrane region" description="Helical" evidence="2">
    <location>
        <begin position="153"/>
        <end position="186"/>
    </location>
</feature>
<feature type="region of interest" description="Disordered" evidence="1">
    <location>
        <begin position="1"/>
        <end position="34"/>
    </location>
</feature>
<organism evidence="3 4">
    <name type="scientific">Pilimelia terevasa</name>
    <dbReference type="NCBI Taxonomy" id="53372"/>
    <lineage>
        <taxon>Bacteria</taxon>
        <taxon>Bacillati</taxon>
        <taxon>Actinomycetota</taxon>
        <taxon>Actinomycetes</taxon>
        <taxon>Micromonosporales</taxon>
        <taxon>Micromonosporaceae</taxon>
        <taxon>Pilimelia</taxon>
    </lineage>
</organism>
<sequence>MTGSEDDTRAAAPDAAGTAVRLPPRPAGADGAAAGYRPGRTLPLAAEWRRQAARRRTQFTLAGMVLLPVIVLLAFQFGGGDEDEGRSGRGEFSSLAELATSGGLNFAVFTVLVSSSFLLVVAVALFFGDTVASEASWGSLRYLLATPVPRARLLLAKVLVAAGYAVSAVLLLAVTALLLGTLRYGWHPLASTVAADIPPAAGVARLAGIVGYLLLSLSVVGALAVLLSVSTDAPLGAVGGAVLLFIVSSILDQIEALGGVRDWLPTHYGQAWLGLLSTPAQADDIVRGAFAAVAYTTLLLAAAWWRFLRKDVVS</sequence>
<proteinExistence type="predicted"/>
<dbReference type="Pfam" id="PF12679">
    <property type="entry name" value="ABC2_membrane_2"/>
    <property type="match status" value="1"/>
</dbReference>
<evidence type="ECO:0000313" key="4">
    <source>
        <dbReference type="Proteomes" id="UP000662200"/>
    </source>
</evidence>
<keyword evidence="2" id="KW-1133">Transmembrane helix</keyword>
<evidence type="ECO:0000256" key="1">
    <source>
        <dbReference type="SAM" id="MobiDB-lite"/>
    </source>
</evidence>
<evidence type="ECO:0000313" key="3">
    <source>
        <dbReference type="EMBL" id="GGK18073.1"/>
    </source>
</evidence>
<reference evidence="3" key="1">
    <citation type="journal article" date="2014" name="Int. J. Syst. Evol. Microbiol.">
        <title>Complete genome sequence of Corynebacterium casei LMG S-19264T (=DSM 44701T), isolated from a smear-ripened cheese.</title>
        <authorList>
            <consortium name="US DOE Joint Genome Institute (JGI-PGF)"/>
            <person name="Walter F."/>
            <person name="Albersmeier A."/>
            <person name="Kalinowski J."/>
            <person name="Ruckert C."/>
        </authorList>
    </citation>
    <scope>NUCLEOTIDE SEQUENCE</scope>
    <source>
        <strain evidence="3">JCM 3091</strain>
    </source>
</reference>
<feature type="compositionally biased region" description="Low complexity" evidence="1">
    <location>
        <begin position="10"/>
        <end position="34"/>
    </location>
</feature>